<protein>
    <submittedName>
        <fullName evidence="1">Uncharacterized protein</fullName>
    </submittedName>
</protein>
<dbReference type="EMBL" id="BMAU01021418">
    <property type="protein sequence ID" value="GFY33932.1"/>
    <property type="molecule type" value="Genomic_DNA"/>
</dbReference>
<proteinExistence type="predicted"/>
<keyword evidence="2" id="KW-1185">Reference proteome</keyword>
<accession>A0A8X7BKQ0</accession>
<name>A0A8X7BKQ0_TRICX</name>
<sequence>MFRVPQKGLQRNFDTWSTQDYLRQWCPFVVVKFVLFNFRSSSGDRHTVAAVPANPLTGFVQDPSFEQLQRRLRHFIFKKSSQFLSLGPWGGSAYFTPRLRPNSIGSLRQAGATEINSVSVPCSPYGGSINQSVTLTLRIPSRNRFTSVLPKERGKNTSSLLEDYIVPFGHYTHPRALNLTSIAVKCSSNEPTLQGSMPSYWFDVEARRGSVA</sequence>
<evidence type="ECO:0000313" key="2">
    <source>
        <dbReference type="Proteomes" id="UP000887159"/>
    </source>
</evidence>
<comment type="caution">
    <text evidence="1">The sequence shown here is derived from an EMBL/GenBank/DDBJ whole genome shotgun (WGS) entry which is preliminary data.</text>
</comment>
<dbReference type="Proteomes" id="UP000887159">
    <property type="component" value="Unassembled WGS sequence"/>
</dbReference>
<evidence type="ECO:0000313" key="1">
    <source>
        <dbReference type="EMBL" id="GFY33932.1"/>
    </source>
</evidence>
<organism evidence="1 2">
    <name type="scientific">Trichonephila clavipes</name>
    <name type="common">Golden silk orbweaver</name>
    <name type="synonym">Nephila clavipes</name>
    <dbReference type="NCBI Taxonomy" id="2585209"/>
    <lineage>
        <taxon>Eukaryota</taxon>
        <taxon>Metazoa</taxon>
        <taxon>Ecdysozoa</taxon>
        <taxon>Arthropoda</taxon>
        <taxon>Chelicerata</taxon>
        <taxon>Arachnida</taxon>
        <taxon>Araneae</taxon>
        <taxon>Araneomorphae</taxon>
        <taxon>Entelegynae</taxon>
        <taxon>Araneoidea</taxon>
        <taxon>Nephilidae</taxon>
        <taxon>Trichonephila</taxon>
    </lineage>
</organism>
<reference evidence="1" key="1">
    <citation type="submission" date="2020-08" db="EMBL/GenBank/DDBJ databases">
        <title>Multicomponent nature underlies the extraordinary mechanical properties of spider dragline silk.</title>
        <authorList>
            <person name="Kono N."/>
            <person name="Nakamura H."/>
            <person name="Mori M."/>
            <person name="Yoshida Y."/>
            <person name="Ohtoshi R."/>
            <person name="Malay A.D."/>
            <person name="Moran D.A.P."/>
            <person name="Tomita M."/>
            <person name="Numata K."/>
            <person name="Arakawa K."/>
        </authorList>
    </citation>
    <scope>NUCLEOTIDE SEQUENCE</scope>
</reference>
<gene>
    <name evidence="1" type="ORF">TNCV_4596401</name>
</gene>
<dbReference type="AlphaFoldDB" id="A0A8X7BKQ0"/>